<dbReference type="Proteomes" id="UP000746612">
    <property type="component" value="Unassembled WGS sequence"/>
</dbReference>
<dbReference type="Pfam" id="PF04607">
    <property type="entry name" value="RelA_SpoT"/>
    <property type="match status" value="1"/>
</dbReference>
<dbReference type="SUPFAM" id="SSF81301">
    <property type="entry name" value="Nucleotidyltransferase"/>
    <property type="match status" value="1"/>
</dbReference>
<accession>A0A9N8RB85</accession>
<evidence type="ECO:0000259" key="1">
    <source>
        <dbReference type="SMART" id="SM00954"/>
    </source>
</evidence>
<dbReference type="InterPro" id="IPR007685">
    <property type="entry name" value="RelA_SpoT"/>
</dbReference>
<feature type="domain" description="RelA/SpoT" evidence="1">
    <location>
        <begin position="44"/>
        <end position="181"/>
    </location>
</feature>
<protein>
    <recommendedName>
        <fullName evidence="1">RelA/SpoT domain-containing protein</fullName>
    </recommendedName>
</protein>
<sequence>MDVIDEFITKFQHERDQWELLKDRAIEICNSTLRDINTIGIVTGRVKTAESLRKKLNTRNASKRYLDEDSVLKDQLDFVGLRIALYFPSQKQHVFTQLQEVFRYEALRPFDRDWKPREPGIYQNIFGQYVADHLWVSLRTEDQGLAGPHAKQPFEIQLRSVLMDAWAGISHDLQYKALSGHLTGTELKLLDALKGHVEVGELMLEQLYQVHRKRIETEKEPIPSVQDLRYIILDSIPGVQASEVNLGDLDALFLVLQAFQCANPHTVRVLLHEYTKANLRLQLDVFEQTFDPLPATISFFLLEKLLPHVKDHSQSFRQVAEVIRARQQRPLHDSRYWQSLLWLSCQILDRAKSRNVFPSGAQVRKYAYIWCTEHHHRPPLSLARSDDNLIQCLAIGHEHPARGLEFLAELSFLGLGPTVPEYMEVHDAGHEDNRFNVIAKTLLLLYERYPEEWKEAISEYTRSLSEVDATTNRFLHLVDVATWLMSIRAREHLVHLLDIWPLDDDTNVWDNLDLQSGLETTKEVPSGLLLQLLKGEKHGYFMLKEGESNV</sequence>
<dbReference type="Gene3D" id="3.30.460.10">
    <property type="entry name" value="Beta Polymerase, domain 2"/>
    <property type="match status" value="1"/>
</dbReference>
<proteinExistence type="predicted"/>
<evidence type="ECO:0000313" key="3">
    <source>
        <dbReference type="Proteomes" id="UP000746612"/>
    </source>
</evidence>
<dbReference type="EMBL" id="CAJPIJ010000104">
    <property type="protein sequence ID" value="CAG1977162.1"/>
    <property type="molecule type" value="Genomic_DNA"/>
</dbReference>
<reference evidence="2" key="1">
    <citation type="submission" date="2021-03" db="EMBL/GenBank/DDBJ databases">
        <authorList>
            <person name="Alouane T."/>
            <person name="Langin T."/>
            <person name="Bonhomme L."/>
        </authorList>
    </citation>
    <scope>NUCLEOTIDE SEQUENCE</scope>
    <source>
        <strain evidence="2">MDC_Fg202</strain>
    </source>
</reference>
<dbReference type="PANTHER" id="PTHR41773:SF1">
    <property type="entry name" value="RELA_SPOT DOMAIN-CONTAINING PROTEIN"/>
    <property type="match status" value="1"/>
</dbReference>
<organism evidence="2 3">
    <name type="scientific">Gibberella zeae</name>
    <name type="common">Wheat head blight fungus</name>
    <name type="synonym">Fusarium graminearum</name>
    <dbReference type="NCBI Taxonomy" id="5518"/>
    <lineage>
        <taxon>Eukaryota</taxon>
        <taxon>Fungi</taxon>
        <taxon>Dikarya</taxon>
        <taxon>Ascomycota</taxon>
        <taxon>Pezizomycotina</taxon>
        <taxon>Sordariomycetes</taxon>
        <taxon>Hypocreomycetidae</taxon>
        <taxon>Hypocreales</taxon>
        <taxon>Nectriaceae</taxon>
        <taxon>Fusarium</taxon>
    </lineage>
</organism>
<name>A0A9N8RB85_GIBZA</name>
<gene>
    <name evidence="2" type="ORF">MDCFG202_LOCUS143040</name>
</gene>
<dbReference type="PANTHER" id="PTHR41773">
    <property type="entry name" value="GTP PYROPHOSPHATASE-RELATED"/>
    <property type="match status" value="1"/>
</dbReference>
<comment type="caution">
    <text evidence="2">The sequence shown here is derived from an EMBL/GenBank/DDBJ whole genome shotgun (WGS) entry which is preliminary data.</text>
</comment>
<dbReference type="AlphaFoldDB" id="A0A9N8RB85"/>
<dbReference type="SMART" id="SM00954">
    <property type="entry name" value="RelA_SpoT"/>
    <property type="match status" value="1"/>
</dbReference>
<evidence type="ECO:0000313" key="2">
    <source>
        <dbReference type="EMBL" id="CAG1977162.1"/>
    </source>
</evidence>
<dbReference type="GO" id="GO:0015969">
    <property type="term" value="P:guanosine tetraphosphate metabolic process"/>
    <property type="evidence" value="ECO:0007669"/>
    <property type="project" value="InterPro"/>
</dbReference>
<dbReference type="CDD" id="cd05399">
    <property type="entry name" value="NT_Rel-Spo_like"/>
    <property type="match status" value="1"/>
</dbReference>
<dbReference type="InterPro" id="IPR043519">
    <property type="entry name" value="NT_sf"/>
</dbReference>